<keyword evidence="1" id="KW-0808">Transferase</keyword>
<gene>
    <name evidence="1" type="ORF">GGR08_001126</name>
</gene>
<reference evidence="1 2" key="1">
    <citation type="submission" date="2020-08" db="EMBL/GenBank/DDBJ databases">
        <title>Genomic Encyclopedia of Type Strains, Phase IV (KMG-IV): sequencing the most valuable type-strain genomes for metagenomic binning, comparative biology and taxonomic classification.</title>
        <authorList>
            <person name="Goeker M."/>
        </authorList>
    </citation>
    <scope>NUCLEOTIDE SEQUENCE [LARGE SCALE GENOMIC DNA]</scope>
    <source>
        <strain evidence="1 2">DSM 100694</strain>
    </source>
</reference>
<name>A0A840E6T4_9HYPH</name>
<dbReference type="EMBL" id="JACIFE010000012">
    <property type="protein sequence ID" value="MBB4076816.1"/>
    <property type="molecule type" value="Genomic_DNA"/>
</dbReference>
<accession>A0A840E6T4</accession>
<dbReference type="GO" id="GO:0008168">
    <property type="term" value="F:methyltransferase activity"/>
    <property type="evidence" value="ECO:0007669"/>
    <property type="project" value="UniProtKB-KW"/>
</dbReference>
<evidence type="ECO:0000313" key="2">
    <source>
        <dbReference type="Proteomes" id="UP000585970"/>
    </source>
</evidence>
<keyword evidence="1" id="KW-0489">Methyltransferase</keyword>
<dbReference type="AlphaFoldDB" id="A0A840E6T4"/>
<sequence>MAERGFETLRHNPMKPIGLTNAHNPTVKPYTVIQLCQYNKLGTLYKMIGLQTKLKYDERICTSW</sequence>
<comment type="caution">
    <text evidence="1">The sequence shown here is derived from an EMBL/GenBank/DDBJ whole genome shotgun (WGS) entry which is preliminary data.</text>
</comment>
<organism evidence="1 2">
    <name type="scientific">Bartonella fuyuanensis</name>
    <dbReference type="NCBI Taxonomy" id="1460968"/>
    <lineage>
        <taxon>Bacteria</taxon>
        <taxon>Pseudomonadati</taxon>
        <taxon>Pseudomonadota</taxon>
        <taxon>Alphaproteobacteria</taxon>
        <taxon>Hyphomicrobiales</taxon>
        <taxon>Bartonellaceae</taxon>
        <taxon>Bartonella</taxon>
    </lineage>
</organism>
<keyword evidence="2" id="KW-1185">Reference proteome</keyword>
<dbReference type="GO" id="GO:0032259">
    <property type="term" value="P:methylation"/>
    <property type="evidence" value="ECO:0007669"/>
    <property type="project" value="UniProtKB-KW"/>
</dbReference>
<protein>
    <submittedName>
        <fullName evidence="1">Folate-dependent tRNA-U54 methylase TrmFO/GidA</fullName>
    </submittedName>
</protein>
<evidence type="ECO:0000313" key="1">
    <source>
        <dbReference type="EMBL" id="MBB4076816.1"/>
    </source>
</evidence>
<proteinExistence type="predicted"/>
<dbReference type="Proteomes" id="UP000585970">
    <property type="component" value="Unassembled WGS sequence"/>
</dbReference>